<dbReference type="AlphaFoldDB" id="A0A0N4V214"/>
<evidence type="ECO:0000256" key="1">
    <source>
        <dbReference type="SAM" id="MobiDB-lite"/>
    </source>
</evidence>
<protein>
    <submittedName>
        <fullName evidence="4">SORBS1</fullName>
    </submittedName>
</protein>
<dbReference type="OrthoDB" id="5822793at2759"/>
<evidence type="ECO:0000313" key="2">
    <source>
        <dbReference type="EMBL" id="VDD88585.1"/>
    </source>
</evidence>
<feature type="region of interest" description="Disordered" evidence="1">
    <location>
        <begin position="638"/>
        <end position="694"/>
    </location>
</feature>
<feature type="region of interest" description="Disordered" evidence="1">
    <location>
        <begin position="428"/>
        <end position="458"/>
    </location>
</feature>
<sequence length="727" mass="78376">MLLIRTITDIDGGFKHQIFEGFHAGRNVRFAMNSADSVSYESDGHEKYSVKSCSTAKCLVDTSMQGAEIQDSPRGGSVNSSSSSLSPVRIDASTPQSIPVSSSHNPACATPIAGHQILVDPITGQQYLVAAGPQTQLIYQPVYYTTTPAQPVFYQSFTPGAQGGQQSVGSLVHSGAVGQRLSVTPVTSSKLSSADSGSLTVPDSKSPRDAAVSWFRWNVGNSKNKHLYLRFKTLSEERHYRRICGESEVLSPPASPSYLEKSQSYKSLKSPQIKSYTPSSREIHRPSPLLNMPAREICEQQSTVKEQRTPLFGASPAWWGDEKLEPTSETLHNEGHSVPRAAGGSGNVKTNATAITATEADVQPETHQQSDLVSSVVQKKKAVRMDIDFNKPLDAVVHARPTSFTVCFDNKDNVLIEEKISSLQDAAKRSTSRRFMRRSAPASASSAKSPVESRSKKILAETADPKQYLFKKMLMGDSATSEGFSGAPEFVGSPTGLEKRDVDVISEAGTYIVDEKDRVLNPMVSSQCLGDSDNDSDSSESTTATTSSSSDQTPPSYAPIRIIEKKPVDSTGTSSTQEKGSVSRGIAQSKGRRETLKLYDPKSRKNMTAAEQRSCSAACSTTATVSRICASNTLTGRSTDLSSTGVASEAVTSGNTKRHEVDTPSSSRRWGAGGSNLANENENRLRSGRKEGSGVKGDVTQIRFVELSLYENALGLFNLLKPLFSRH</sequence>
<feature type="region of interest" description="Disordered" evidence="1">
    <location>
        <begin position="68"/>
        <end position="103"/>
    </location>
</feature>
<feature type="compositionally biased region" description="Low complexity" evidence="1">
    <location>
        <begin position="72"/>
        <end position="89"/>
    </location>
</feature>
<dbReference type="Proteomes" id="UP000274131">
    <property type="component" value="Unassembled WGS sequence"/>
</dbReference>
<feature type="region of interest" description="Disordered" evidence="1">
    <location>
        <begin position="328"/>
        <end position="347"/>
    </location>
</feature>
<name>A0A0N4V214_ENTVE</name>
<feature type="compositionally biased region" description="Low complexity" evidence="1">
    <location>
        <begin position="188"/>
        <end position="198"/>
    </location>
</feature>
<dbReference type="WBParaSite" id="EVEC_0000402001-mRNA-1">
    <property type="protein sequence ID" value="EVEC_0000402001-mRNA-1"/>
    <property type="gene ID" value="EVEC_0000402001"/>
</dbReference>
<feature type="region of interest" description="Disordered" evidence="1">
    <location>
        <begin position="185"/>
        <end position="206"/>
    </location>
</feature>
<feature type="compositionally biased region" description="Basic and acidic residues" evidence="1">
    <location>
        <begin position="328"/>
        <end position="337"/>
    </location>
</feature>
<feature type="compositionally biased region" description="Polar residues" evidence="1">
    <location>
        <begin position="93"/>
        <end position="103"/>
    </location>
</feature>
<evidence type="ECO:0000313" key="4">
    <source>
        <dbReference type="WBParaSite" id="EVEC_0000402001-mRNA-1"/>
    </source>
</evidence>
<feature type="compositionally biased region" description="Polar residues" evidence="1">
    <location>
        <begin position="260"/>
        <end position="280"/>
    </location>
</feature>
<evidence type="ECO:0000313" key="3">
    <source>
        <dbReference type="Proteomes" id="UP000274131"/>
    </source>
</evidence>
<feature type="region of interest" description="Disordered" evidence="1">
    <location>
        <begin position="525"/>
        <end position="610"/>
    </location>
</feature>
<reference evidence="2 3" key="2">
    <citation type="submission" date="2018-10" db="EMBL/GenBank/DDBJ databases">
        <authorList>
            <consortium name="Pathogen Informatics"/>
        </authorList>
    </citation>
    <scope>NUCLEOTIDE SEQUENCE [LARGE SCALE GENOMIC DNA]</scope>
</reference>
<dbReference type="STRING" id="51028.A0A0N4V214"/>
<feature type="compositionally biased region" description="Polar residues" evidence="1">
    <location>
        <begin position="570"/>
        <end position="580"/>
    </location>
</feature>
<feature type="region of interest" description="Disordered" evidence="1">
    <location>
        <begin position="249"/>
        <end position="287"/>
    </location>
</feature>
<proteinExistence type="predicted"/>
<reference evidence="4" key="1">
    <citation type="submission" date="2017-02" db="UniProtKB">
        <authorList>
            <consortium name="WormBaseParasite"/>
        </authorList>
    </citation>
    <scope>IDENTIFICATION</scope>
</reference>
<accession>A0A0N4V214</accession>
<feature type="compositionally biased region" description="Low complexity" evidence="1">
    <location>
        <begin position="438"/>
        <end position="450"/>
    </location>
</feature>
<feature type="compositionally biased region" description="Polar residues" evidence="1">
    <location>
        <begin position="638"/>
        <end position="655"/>
    </location>
</feature>
<organism evidence="4">
    <name type="scientific">Enterobius vermicularis</name>
    <name type="common">Human pinworm</name>
    <dbReference type="NCBI Taxonomy" id="51028"/>
    <lineage>
        <taxon>Eukaryota</taxon>
        <taxon>Metazoa</taxon>
        <taxon>Ecdysozoa</taxon>
        <taxon>Nematoda</taxon>
        <taxon>Chromadorea</taxon>
        <taxon>Rhabditida</taxon>
        <taxon>Spirurina</taxon>
        <taxon>Oxyuridomorpha</taxon>
        <taxon>Oxyuroidea</taxon>
        <taxon>Oxyuridae</taxon>
        <taxon>Enterobius</taxon>
    </lineage>
</organism>
<gene>
    <name evidence="2" type="ORF">EVEC_LOCUS3728</name>
</gene>
<feature type="compositionally biased region" description="Low complexity" evidence="1">
    <location>
        <begin position="539"/>
        <end position="553"/>
    </location>
</feature>
<dbReference type="EMBL" id="UXUI01007668">
    <property type="protein sequence ID" value="VDD88585.1"/>
    <property type="molecule type" value="Genomic_DNA"/>
</dbReference>
<feature type="compositionally biased region" description="Basic and acidic residues" evidence="1">
    <location>
        <begin position="591"/>
        <end position="603"/>
    </location>
</feature>
<feature type="compositionally biased region" description="Basic and acidic residues" evidence="1">
    <location>
        <begin position="681"/>
        <end position="693"/>
    </location>
</feature>
<keyword evidence="3" id="KW-1185">Reference proteome</keyword>